<dbReference type="InterPro" id="IPR015720">
    <property type="entry name" value="Emp24-like"/>
</dbReference>
<keyword evidence="5 8" id="KW-1133">Transmembrane helix</keyword>
<evidence type="ECO:0000259" key="10">
    <source>
        <dbReference type="PROSITE" id="PS50866"/>
    </source>
</evidence>
<gene>
    <name evidence="11" type="ORF">IE077_002247</name>
</gene>
<evidence type="ECO:0000256" key="5">
    <source>
        <dbReference type="ARBA" id="ARBA00022989"/>
    </source>
</evidence>
<keyword evidence="4 9" id="KW-0732">Signal</keyword>
<name>A0ABQ7JB78_9APIC</name>
<keyword evidence="3 7" id="KW-0812">Transmembrane</keyword>
<dbReference type="EMBL" id="JADAQX010000204">
    <property type="protein sequence ID" value="KAF8821267.1"/>
    <property type="molecule type" value="Genomic_DNA"/>
</dbReference>
<evidence type="ECO:0000256" key="7">
    <source>
        <dbReference type="RuleBase" id="RU003827"/>
    </source>
</evidence>
<dbReference type="PANTHER" id="PTHR22811">
    <property type="entry name" value="TRANSMEMBRANE EMP24 DOMAIN-CONTAINING PROTEIN"/>
    <property type="match status" value="1"/>
</dbReference>
<proteinExistence type="inferred from homology"/>
<dbReference type="SMART" id="SM01190">
    <property type="entry name" value="EMP24_GP25L"/>
    <property type="match status" value="1"/>
</dbReference>
<feature type="domain" description="GOLD" evidence="10">
    <location>
        <begin position="37"/>
        <end position="127"/>
    </location>
</feature>
<accession>A0ABQ7JB78</accession>
<organism evidence="11 12">
    <name type="scientific">Cardiosporidium cionae</name>
    <dbReference type="NCBI Taxonomy" id="476202"/>
    <lineage>
        <taxon>Eukaryota</taxon>
        <taxon>Sar</taxon>
        <taxon>Alveolata</taxon>
        <taxon>Apicomplexa</taxon>
        <taxon>Aconoidasida</taxon>
        <taxon>Nephromycida</taxon>
        <taxon>Cardiosporidium</taxon>
    </lineage>
</organism>
<comment type="caution">
    <text evidence="11">The sequence shown here is derived from an EMBL/GenBank/DDBJ whole genome shotgun (WGS) entry which is preliminary data.</text>
</comment>
<keyword evidence="6 8" id="KW-0472">Membrane</keyword>
<feature type="signal peptide" evidence="9">
    <location>
        <begin position="1"/>
        <end position="27"/>
    </location>
</feature>
<evidence type="ECO:0000256" key="2">
    <source>
        <dbReference type="ARBA" id="ARBA00007104"/>
    </source>
</evidence>
<evidence type="ECO:0000313" key="12">
    <source>
        <dbReference type="Proteomes" id="UP000823046"/>
    </source>
</evidence>
<evidence type="ECO:0000256" key="4">
    <source>
        <dbReference type="ARBA" id="ARBA00022729"/>
    </source>
</evidence>
<evidence type="ECO:0000256" key="3">
    <source>
        <dbReference type="ARBA" id="ARBA00022692"/>
    </source>
</evidence>
<sequence>MGLRSASLFVSCLLCWLSLYALTFTSGLYFHMHEGIEKCFEEIGALDAPITMFYDVKENPGLPLLVTIRDAHGYEIYKKEISPESSSGRVGYSPAIPDSFRICLTFPSSSWYHRAVIKVSVSFDINDGPVDLGTVVKKSHLTDLERQLQNALSRVETFYATTEFEQSQEESLERSFKKINKRIVWVITAQIGMALASSFFIVYHLTKFFRSQKIV</sequence>
<keyword evidence="12" id="KW-1185">Reference proteome</keyword>
<evidence type="ECO:0000313" key="11">
    <source>
        <dbReference type="EMBL" id="KAF8821267.1"/>
    </source>
</evidence>
<dbReference type="Proteomes" id="UP000823046">
    <property type="component" value="Unassembled WGS sequence"/>
</dbReference>
<dbReference type="InterPro" id="IPR009038">
    <property type="entry name" value="GOLD_dom"/>
</dbReference>
<feature type="chain" id="PRO_5046692701" evidence="9">
    <location>
        <begin position="28"/>
        <end position="215"/>
    </location>
</feature>
<comment type="similarity">
    <text evidence="2 7">Belongs to the EMP24/GP25L family.</text>
</comment>
<protein>
    <submittedName>
        <fullName evidence="11">Transmembrane protein</fullName>
    </submittedName>
</protein>
<feature type="transmembrane region" description="Helical" evidence="8">
    <location>
        <begin position="183"/>
        <end position="205"/>
    </location>
</feature>
<reference evidence="11 12" key="1">
    <citation type="journal article" date="2020" name="bioRxiv">
        <title>Metabolic contributions of an alphaproteobacterial endosymbiont in the apicomplexan Cardiosporidium cionae.</title>
        <authorList>
            <person name="Hunter E.S."/>
            <person name="Paight C.J."/>
            <person name="Lane C.E."/>
        </authorList>
    </citation>
    <scope>NUCLEOTIDE SEQUENCE [LARGE SCALE GENOMIC DNA]</scope>
    <source>
        <strain evidence="11">ESH_2018</strain>
    </source>
</reference>
<dbReference type="Pfam" id="PF01105">
    <property type="entry name" value="EMP24_GP25L"/>
    <property type="match status" value="1"/>
</dbReference>
<evidence type="ECO:0000256" key="9">
    <source>
        <dbReference type="SAM" id="SignalP"/>
    </source>
</evidence>
<evidence type="ECO:0000256" key="6">
    <source>
        <dbReference type="ARBA" id="ARBA00023136"/>
    </source>
</evidence>
<dbReference type="PROSITE" id="PS50866">
    <property type="entry name" value="GOLD"/>
    <property type="match status" value="1"/>
</dbReference>
<evidence type="ECO:0000256" key="1">
    <source>
        <dbReference type="ARBA" id="ARBA00004479"/>
    </source>
</evidence>
<evidence type="ECO:0000256" key="8">
    <source>
        <dbReference type="SAM" id="Phobius"/>
    </source>
</evidence>
<comment type="subcellular location">
    <subcellularLocation>
        <location evidence="1 7">Membrane</location>
        <topology evidence="1 7">Single-pass type I membrane protein</topology>
    </subcellularLocation>
</comment>